<accession>A0A7G8C4F2</accession>
<organismHost>
    <name type="scientific">Gliridae</name>
    <name type="common">dormice</name>
    <dbReference type="NCBI Taxonomy" id="30650"/>
</organismHost>
<feature type="compositionally biased region" description="Basic and acidic residues" evidence="1">
    <location>
        <begin position="38"/>
        <end position="49"/>
    </location>
</feature>
<organismHost>
    <name type="scientific">Cynomys mexicanus</name>
    <name type="common">Mexican prairie dog</name>
    <dbReference type="NCBI Taxonomy" id="99826"/>
</organismHost>
<sequence length="56" mass="6667">MYYANICLDFDKNYTNAVIEYPVVCNFRRYSESDSDVDDRAELHKRNNDSDSDDYT</sequence>
<proteinExistence type="predicted"/>
<organismHost>
    <name type="scientific">Heliosciurus ruwenzorii</name>
    <name type="common">Ruwenzori sun squirrel</name>
    <dbReference type="NCBI Taxonomy" id="226685"/>
</organismHost>
<dbReference type="EMBL" id="MN702446">
    <property type="protein sequence ID" value="QNI39126.1"/>
    <property type="molecule type" value="Genomic_DNA"/>
</dbReference>
<organismHost>
    <name type="scientific">Cynomys parvidens</name>
    <name type="common">Utah prairie dog</name>
    <dbReference type="NCBI Taxonomy" id="99827"/>
</organismHost>
<organismHost>
    <name type="scientific">Cynomys ludovicianus</name>
    <name type="common">Black-tailed prairie dog</name>
    <dbReference type="NCBI Taxonomy" id="45480"/>
</organismHost>
<evidence type="ECO:0000256" key="1">
    <source>
        <dbReference type="SAM" id="MobiDB-lite"/>
    </source>
</evidence>
<evidence type="ECO:0000313" key="5">
    <source>
        <dbReference type="Proteomes" id="UP000515953"/>
    </source>
</evidence>
<evidence type="ECO:0000313" key="4">
    <source>
        <dbReference type="Proteomes" id="UP000515831"/>
    </source>
</evidence>
<organismHost>
    <name type="scientific">Homo sapiens</name>
    <name type="common">Human</name>
    <dbReference type="NCBI Taxonomy" id="9606"/>
</organismHost>
<evidence type="ECO:0000313" key="3">
    <source>
        <dbReference type="EMBL" id="QNI39673.1"/>
    </source>
</evidence>
<evidence type="ECO:0000313" key="2">
    <source>
        <dbReference type="EMBL" id="QNI39126.1"/>
    </source>
</evidence>
<organismHost>
    <name type="scientific">Cynomys leucurus</name>
    <name type="common">White-tailed prairie dog</name>
    <dbReference type="NCBI Taxonomy" id="99825"/>
</organismHost>
<organismHost>
    <name type="scientific">Cynomys gunnisoni</name>
    <name type="common">Gunnison's prairie dog</name>
    <name type="synonym">Spermophilus gunnisoni</name>
    <dbReference type="NCBI Taxonomy" id="45479"/>
</organismHost>
<organism evidence="3 5">
    <name type="scientific">Monkeypox virus</name>
    <name type="common">MPXV</name>
    <dbReference type="NCBI Taxonomy" id="10244"/>
    <lineage>
        <taxon>Viruses</taxon>
        <taxon>Varidnaviria</taxon>
        <taxon>Bamfordvirae</taxon>
        <taxon>Nucleocytoviricota</taxon>
        <taxon>Pokkesviricetes</taxon>
        <taxon>Chitovirales</taxon>
        <taxon>Poxviridae</taxon>
        <taxon>Chordopoxvirinae</taxon>
        <taxon>Orthopoxvirus</taxon>
        <taxon>Orthopoxvirus monkeypox</taxon>
    </lineage>
</organism>
<dbReference type="Proteomes" id="UP000515831">
    <property type="component" value="Segment"/>
</dbReference>
<organismHost>
    <name type="scientific">Mus musculus</name>
    <name type="common">Mouse</name>
    <dbReference type="NCBI Taxonomy" id="10090"/>
</organismHost>
<reference evidence="4 5" key="1">
    <citation type="submission" date="2019-11" db="EMBL/GenBank/DDBJ databases">
        <authorList>
            <person name="Nkili Meyong A."/>
        </authorList>
    </citation>
    <scope>NUCLEOTIDE SEQUENCE [LARGE SCALE GENOMIC DNA]</scope>
    <source>
        <strain evidence="2 4">38c_contig_SPADES</strain>
        <strain evidence="3 5">B2_contig_SPADES</strain>
    </source>
</reference>
<feature type="region of interest" description="Disordered" evidence="1">
    <location>
        <begin position="32"/>
        <end position="56"/>
    </location>
</feature>
<dbReference type="EMBL" id="MN702449">
    <property type="protein sequence ID" value="QNI39673.1"/>
    <property type="molecule type" value="Genomic_DNA"/>
</dbReference>
<dbReference type="Proteomes" id="UP000515953">
    <property type="component" value="Segment"/>
</dbReference>
<reference evidence="4 5" key="2">
    <citation type="submission" date="2020-09" db="EMBL/GenBank/DDBJ databases">
        <title>Genomic history of human monkeypox in the Central African Republic between 2001 and 2018.</title>
        <authorList>
            <person name="Selekon B."/>
            <person name="Labouba I.L."/>
            <person name="Gonofio E.C."/>
            <person name="Sem Ouilibona R."/>
            <person name="Simo Tchetgna H."/>
            <person name="Besombes C."/>
            <person name="Feher M."/>
            <person name="Fontanet A."/>
            <person name="Kazanji M."/>
            <person name="Manugerra J.-C."/>
            <person name="Gessain A."/>
            <person name="Nakoune E."/>
            <person name="Berthet N."/>
        </authorList>
    </citation>
    <scope>NUCLEOTIDE SEQUENCE [LARGE SCALE GENOMIC DNA]</scope>
    <source>
        <strain evidence="2 4">38c_contig_SPADES</strain>
        <strain evidence="3 5">B2_contig_SPADES</strain>
    </source>
</reference>
<protein>
    <submittedName>
        <fullName evidence="3">Uncharacterized protein</fullName>
    </submittedName>
</protein>
<name>A0A7G8C4F2_MONPV</name>